<feature type="domain" description="PPIase FKBP-type" evidence="2">
    <location>
        <begin position="13"/>
        <end position="61"/>
    </location>
</feature>
<dbReference type="InterPro" id="IPR046357">
    <property type="entry name" value="PPIase_dom_sf"/>
</dbReference>
<dbReference type="AlphaFoldDB" id="A0AAD3Y0R9"/>
<accession>A0AAD3Y0R9</accession>
<dbReference type="GO" id="GO:0003755">
    <property type="term" value="F:peptidyl-prolyl cis-trans isomerase activity"/>
    <property type="evidence" value="ECO:0007669"/>
    <property type="project" value="InterPro"/>
</dbReference>
<protein>
    <recommendedName>
        <fullName evidence="1">Rotamase</fullName>
    </recommendedName>
</protein>
<sequence length="261" mass="28738">MKILKGTKGYDCPNDGAVVKVKLIGKLQDGTVFVRKGHGDRDKLFELKAEEEQVIEGLDKAHVLNLIDLVVSKSSKTETTGSGTKEGSYINKSLLMLSAIPEYLGDAPSHHCHSAGKDDKLDDFRDNSLLREPENEKESPPLLLLMPPVIGDKLDLLTNGMINSLLSAEQCQNQIKLVNSLLEVENEKPKLQHVQLLEENSGLREQNQKLSEEAPYANVLASAAAVEIKNLVGKVIKLSLQNAKIENKLQTARDLAQSERI</sequence>
<evidence type="ECO:0000256" key="1">
    <source>
        <dbReference type="ARBA" id="ARBA00029569"/>
    </source>
</evidence>
<dbReference type="Gene3D" id="3.10.50.40">
    <property type="match status" value="1"/>
</dbReference>
<keyword evidence="4" id="KW-1185">Reference proteome</keyword>
<dbReference type="InterPro" id="IPR001179">
    <property type="entry name" value="PPIase_FKBP_dom"/>
</dbReference>
<gene>
    <name evidence="3" type="ORF">Nepgr_024689</name>
</gene>
<proteinExistence type="predicted"/>
<dbReference type="Pfam" id="PF00254">
    <property type="entry name" value="FKBP_C"/>
    <property type="match status" value="1"/>
</dbReference>
<evidence type="ECO:0000313" key="3">
    <source>
        <dbReference type="EMBL" id="GMH22846.1"/>
    </source>
</evidence>
<dbReference type="SUPFAM" id="SSF54534">
    <property type="entry name" value="FKBP-like"/>
    <property type="match status" value="1"/>
</dbReference>
<reference evidence="3" key="1">
    <citation type="submission" date="2023-05" db="EMBL/GenBank/DDBJ databases">
        <title>Nepenthes gracilis genome sequencing.</title>
        <authorList>
            <person name="Fukushima K."/>
        </authorList>
    </citation>
    <scope>NUCLEOTIDE SEQUENCE</scope>
    <source>
        <strain evidence="3">SING2019-196</strain>
    </source>
</reference>
<evidence type="ECO:0000313" key="4">
    <source>
        <dbReference type="Proteomes" id="UP001279734"/>
    </source>
</evidence>
<name>A0AAD3Y0R9_NEPGR</name>
<dbReference type="EMBL" id="BSYO01000025">
    <property type="protein sequence ID" value="GMH22846.1"/>
    <property type="molecule type" value="Genomic_DNA"/>
</dbReference>
<organism evidence="3 4">
    <name type="scientific">Nepenthes gracilis</name>
    <name type="common">Slender pitcher plant</name>
    <dbReference type="NCBI Taxonomy" id="150966"/>
    <lineage>
        <taxon>Eukaryota</taxon>
        <taxon>Viridiplantae</taxon>
        <taxon>Streptophyta</taxon>
        <taxon>Embryophyta</taxon>
        <taxon>Tracheophyta</taxon>
        <taxon>Spermatophyta</taxon>
        <taxon>Magnoliopsida</taxon>
        <taxon>eudicotyledons</taxon>
        <taxon>Gunneridae</taxon>
        <taxon>Pentapetalae</taxon>
        <taxon>Caryophyllales</taxon>
        <taxon>Nepenthaceae</taxon>
        <taxon>Nepenthes</taxon>
    </lineage>
</organism>
<evidence type="ECO:0000259" key="2">
    <source>
        <dbReference type="Pfam" id="PF00254"/>
    </source>
</evidence>
<comment type="caution">
    <text evidence="3">The sequence shown here is derived from an EMBL/GenBank/DDBJ whole genome shotgun (WGS) entry which is preliminary data.</text>
</comment>
<dbReference type="Proteomes" id="UP001279734">
    <property type="component" value="Unassembled WGS sequence"/>
</dbReference>